<evidence type="ECO:0000313" key="2">
    <source>
        <dbReference type="EMBL" id="MEY8443306.1"/>
    </source>
</evidence>
<accession>A0ABV4D173</accession>
<evidence type="ECO:0000256" key="1">
    <source>
        <dbReference type="SAM" id="MobiDB-lite"/>
    </source>
</evidence>
<dbReference type="EMBL" id="JBCLSH010000007">
    <property type="protein sequence ID" value="MEY8443306.1"/>
    <property type="molecule type" value="Genomic_DNA"/>
</dbReference>
<sequence length="148" mass="16499">MSENEKKLQFLGLGSVVEIEHMDALAETLYVIVARAVGKDSSGETILRYQVAPHPQGGSARQADAIITLAESDITKIVFEGYRDEKDDKFLSDMIAGMEKAIKKMGSSPKATALPQEKKEEKPVVSEPPKVEDEKELLKRDPFYKFKK</sequence>
<dbReference type="Pfam" id="PF13780">
    <property type="entry name" value="DUF4176"/>
    <property type="match status" value="1"/>
</dbReference>
<evidence type="ECO:0000313" key="3">
    <source>
        <dbReference type="Proteomes" id="UP001565283"/>
    </source>
</evidence>
<dbReference type="Proteomes" id="UP001565283">
    <property type="component" value="Unassembled WGS sequence"/>
</dbReference>
<feature type="region of interest" description="Disordered" evidence="1">
    <location>
        <begin position="106"/>
        <end position="148"/>
    </location>
</feature>
<proteinExistence type="predicted"/>
<reference evidence="2 3" key="1">
    <citation type="submission" date="2024-03" db="EMBL/GenBank/DDBJ databases">
        <title>Mouse gut bacterial collection (mGBC) of GemPharmatech.</title>
        <authorList>
            <person name="He Y."/>
            <person name="Dong L."/>
            <person name="Wu D."/>
            <person name="Gao X."/>
            <person name="Lin Z."/>
        </authorList>
    </citation>
    <scope>NUCLEOTIDE SEQUENCE [LARGE SCALE GENOMIC DNA]</scope>
    <source>
        <strain evidence="2 3">61-15</strain>
    </source>
</reference>
<comment type="caution">
    <text evidence="2">The sequence shown here is derived from an EMBL/GenBank/DDBJ whole genome shotgun (WGS) entry which is preliminary data.</text>
</comment>
<protein>
    <submittedName>
        <fullName evidence="2">DUF4176 domain-containing protein</fullName>
    </submittedName>
</protein>
<organism evidence="2 3">
    <name type="scientific">Lactococcus ileimucosae</name>
    <dbReference type="NCBI Taxonomy" id="2941329"/>
    <lineage>
        <taxon>Bacteria</taxon>
        <taxon>Bacillati</taxon>
        <taxon>Bacillota</taxon>
        <taxon>Bacilli</taxon>
        <taxon>Lactobacillales</taxon>
        <taxon>Streptococcaceae</taxon>
        <taxon>Lactococcus</taxon>
    </lineage>
</organism>
<keyword evidence="3" id="KW-1185">Reference proteome</keyword>
<gene>
    <name evidence="2" type="ORF">AALA52_03475</name>
</gene>
<dbReference type="RefSeq" id="WP_369948023.1">
    <property type="nucleotide sequence ID" value="NZ_JBCLSH010000007.1"/>
</dbReference>
<name>A0ABV4D173_9LACT</name>
<feature type="compositionally biased region" description="Basic and acidic residues" evidence="1">
    <location>
        <begin position="116"/>
        <end position="148"/>
    </location>
</feature>
<dbReference type="InterPro" id="IPR025233">
    <property type="entry name" value="DUF4176"/>
</dbReference>